<accession>A0A1V6TK55</accession>
<dbReference type="Gene3D" id="1.10.510.10">
    <property type="entry name" value="Transferase(Phosphotransferase) domain 1"/>
    <property type="match status" value="1"/>
</dbReference>
<dbReference type="GO" id="GO:0043484">
    <property type="term" value="P:regulation of RNA splicing"/>
    <property type="evidence" value="ECO:0007669"/>
    <property type="project" value="TreeGrafter"/>
</dbReference>
<dbReference type="Gene3D" id="3.30.200.20">
    <property type="entry name" value="Phosphorylase Kinase, domain 1"/>
    <property type="match status" value="1"/>
</dbReference>
<evidence type="ECO:0000259" key="6">
    <source>
        <dbReference type="PROSITE" id="PS50011"/>
    </source>
</evidence>
<dbReference type="SMART" id="SM00220">
    <property type="entry name" value="S_TKc"/>
    <property type="match status" value="1"/>
</dbReference>
<evidence type="ECO:0000256" key="4">
    <source>
        <dbReference type="ARBA" id="ARBA00022777"/>
    </source>
</evidence>
<dbReference type="SUPFAM" id="SSF56112">
    <property type="entry name" value="Protein kinase-like (PK-like)"/>
    <property type="match status" value="1"/>
</dbReference>
<feature type="domain" description="Protein kinase" evidence="6">
    <location>
        <begin position="93"/>
        <end position="431"/>
    </location>
</feature>
<gene>
    <name evidence="7" type="ORF">PENSTE_c005G05930</name>
</gene>
<dbReference type="GO" id="GO:0004674">
    <property type="term" value="F:protein serine/threonine kinase activity"/>
    <property type="evidence" value="ECO:0007669"/>
    <property type="project" value="UniProtKB-KW"/>
</dbReference>
<proteinExistence type="predicted"/>
<dbReference type="Pfam" id="PF00069">
    <property type="entry name" value="Pkinase"/>
    <property type="match status" value="1"/>
</dbReference>
<dbReference type="InterPro" id="IPR011009">
    <property type="entry name" value="Kinase-like_dom_sf"/>
</dbReference>
<dbReference type="STRING" id="303698.A0A1V6TK55"/>
<dbReference type="Proteomes" id="UP000191285">
    <property type="component" value="Unassembled WGS sequence"/>
</dbReference>
<dbReference type="GO" id="GO:0005524">
    <property type="term" value="F:ATP binding"/>
    <property type="evidence" value="ECO:0007669"/>
    <property type="project" value="UniProtKB-KW"/>
</dbReference>
<organism evidence="7 8">
    <name type="scientific">Penicillium steckii</name>
    <dbReference type="NCBI Taxonomy" id="303698"/>
    <lineage>
        <taxon>Eukaryota</taxon>
        <taxon>Fungi</taxon>
        <taxon>Dikarya</taxon>
        <taxon>Ascomycota</taxon>
        <taxon>Pezizomycotina</taxon>
        <taxon>Eurotiomycetes</taxon>
        <taxon>Eurotiomycetidae</taxon>
        <taxon>Eurotiales</taxon>
        <taxon>Aspergillaceae</taxon>
        <taxon>Penicillium</taxon>
    </lineage>
</organism>
<dbReference type="PROSITE" id="PS50011">
    <property type="entry name" value="PROTEIN_KINASE_DOM"/>
    <property type="match status" value="1"/>
</dbReference>
<dbReference type="GO" id="GO:0005634">
    <property type="term" value="C:nucleus"/>
    <property type="evidence" value="ECO:0007669"/>
    <property type="project" value="TreeGrafter"/>
</dbReference>
<keyword evidence="5" id="KW-0067">ATP-binding</keyword>
<keyword evidence="8" id="KW-1185">Reference proteome</keyword>
<keyword evidence="3" id="KW-0547">Nucleotide-binding</keyword>
<protein>
    <recommendedName>
        <fullName evidence="6">Protein kinase domain-containing protein</fullName>
    </recommendedName>
</protein>
<sequence>MDVHGPGVVAWVDLRKGGAQELSVFLSHAGHGSSLEHLESCHYNNIHVDGLRPSTRSFVRLPVERPIDEETLPHYEPEQFYPVHIGDVFNDRYRVTGKLGFGVYSTSWLCRDLQSQKYAVLKGSTSLRKFLTATDREFKIYEHLANIKSSHPGQSLIRELYDSFELRGHTDRHRCLVLQPMHMTILEMMGLNPRPFDLPLLKMTLKRLLLALDFRGRDYSYRLEDNTMLTYFAAEETRQPSPRKKIDTSRTIYQSRQFRRPFKGKSFGLPILCDFGEARIGTTHETGPFVQPTIYRAPEIIFEMPWGSAIDIWNLGALIWDLFEGHHLFGNIFDEKGNHDPFKHLALIVALIGPPPVDFIQRSETTAQCFDHNGAWIAHENAAVPSISLESLENRLCDTEKEHFLHFIRSMLKWLPEERKTARQLLEHPWLLWQYCQ</sequence>
<dbReference type="CDD" id="cd05118">
    <property type="entry name" value="STKc_CMGC"/>
    <property type="match status" value="1"/>
</dbReference>
<comment type="caution">
    <text evidence="7">The sequence shown here is derived from an EMBL/GenBank/DDBJ whole genome shotgun (WGS) entry which is preliminary data.</text>
</comment>
<dbReference type="PANTHER" id="PTHR45646">
    <property type="entry name" value="SERINE/THREONINE-PROTEIN KINASE DOA-RELATED"/>
    <property type="match status" value="1"/>
</dbReference>
<evidence type="ECO:0000256" key="5">
    <source>
        <dbReference type="ARBA" id="ARBA00022840"/>
    </source>
</evidence>
<keyword evidence="2" id="KW-0808">Transferase</keyword>
<dbReference type="EMBL" id="MLKD01000005">
    <property type="protein sequence ID" value="OQE26661.1"/>
    <property type="molecule type" value="Genomic_DNA"/>
</dbReference>
<evidence type="ECO:0000313" key="7">
    <source>
        <dbReference type="EMBL" id="OQE26661.1"/>
    </source>
</evidence>
<dbReference type="PANTHER" id="PTHR45646:SF11">
    <property type="entry name" value="SERINE_THREONINE-PROTEIN KINASE DOA"/>
    <property type="match status" value="1"/>
</dbReference>
<name>A0A1V6TK55_9EURO</name>
<reference evidence="8" key="1">
    <citation type="journal article" date="2017" name="Nat. Microbiol.">
        <title>Global analysis of biosynthetic gene clusters reveals vast potential of secondary metabolite production in Penicillium species.</title>
        <authorList>
            <person name="Nielsen J.C."/>
            <person name="Grijseels S."/>
            <person name="Prigent S."/>
            <person name="Ji B."/>
            <person name="Dainat J."/>
            <person name="Nielsen K.F."/>
            <person name="Frisvad J.C."/>
            <person name="Workman M."/>
            <person name="Nielsen J."/>
        </authorList>
    </citation>
    <scope>NUCLEOTIDE SEQUENCE [LARGE SCALE GENOMIC DNA]</scope>
    <source>
        <strain evidence="8">IBT 24891</strain>
    </source>
</reference>
<keyword evidence="4" id="KW-0418">Kinase</keyword>
<keyword evidence="1" id="KW-0723">Serine/threonine-protein kinase</keyword>
<evidence type="ECO:0000313" key="8">
    <source>
        <dbReference type="Proteomes" id="UP000191285"/>
    </source>
</evidence>
<evidence type="ECO:0000256" key="3">
    <source>
        <dbReference type="ARBA" id="ARBA00022741"/>
    </source>
</evidence>
<evidence type="ECO:0000256" key="2">
    <source>
        <dbReference type="ARBA" id="ARBA00022679"/>
    </source>
</evidence>
<dbReference type="InterPro" id="IPR051175">
    <property type="entry name" value="CLK_kinases"/>
</dbReference>
<dbReference type="AlphaFoldDB" id="A0A1V6TK55"/>
<dbReference type="InterPro" id="IPR000719">
    <property type="entry name" value="Prot_kinase_dom"/>
</dbReference>
<dbReference type="OrthoDB" id="5979581at2759"/>
<evidence type="ECO:0000256" key="1">
    <source>
        <dbReference type="ARBA" id="ARBA00022527"/>
    </source>
</evidence>